<keyword evidence="4" id="KW-1185">Reference proteome</keyword>
<proteinExistence type="predicted"/>
<dbReference type="EMBL" id="ACOU01000003">
    <property type="protein sequence ID" value="EKX73337.1"/>
    <property type="molecule type" value="Genomic_DNA"/>
</dbReference>
<accession>L1LD35</accession>
<feature type="compositionally biased region" description="Polar residues" evidence="1">
    <location>
        <begin position="194"/>
        <end position="215"/>
    </location>
</feature>
<organism evidence="3 4">
    <name type="scientific">Theileria equi strain WA</name>
    <dbReference type="NCBI Taxonomy" id="1537102"/>
    <lineage>
        <taxon>Eukaryota</taxon>
        <taxon>Sar</taxon>
        <taxon>Alveolata</taxon>
        <taxon>Apicomplexa</taxon>
        <taxon>Aconoidasida</taxon>
        <taxon>Piroplasmida</taxon>
        <taxon>Theileriidae</taxon>
        <taxon>Theileria</taxon>
    </lineage>
</organism>
<feature type="chain" id="PRO_5003953109" evidence="2">
    <location>
        <begin position="17"/>
        <end position="477"/>
    </location>
</feature>
<dbReference type="KEGG" id="beq:BEWA_053930"/>
<dbReference type="VEuPathDB" id="PiroplasmaDB:BEWA_053930"/>
<feature type="signal peptide" evidence="2">
    <location>
        <begin position="1"/>
        <end position="16"/>
    </location>
</feature>
<name>L1LD35_THEEQ</name>
<reference evidence="3 4" key="1">
    <citation type="journal article" date="2012" name="BMC Genomics">
        <title>Comparative genomic analysis and phylogenetic position of Theileria equi.</title>
        <authorList>
            <person name="Kappmeyer L.S."/>
            <person name="Thiagarajan M."/>
            <person name="Herndon D.R."/>
            <person name="Ramsay J.D."/>
            <person name="Caler E."/>
            <person name="Djikeng A."/>
            <person name="Gillespie J.J."/>
            <person name="Lau A.O."/>
            <person name="Roalson E.H."/>
            <person name="Silva J.C."/>
            <person name="Silva M.G."/>
            <person name="Suarez C.E."/>
            <person name="Ueti M.W."/>
            <person name="Nene V.M."/>
            <person name="Mealey R.H."/>
            <person name="Knowles D.P."/>
            <person name="Brayton K.A."/>
        </authorList>
    </citation>
    <scope>NUCLEOTIDE SEQUENCE [LARGE SCALE GENOMIC DNA]</scope>
    <source>
        <strain evidence="3 4">WA</strain>
    </source>
</reference>
<sequence>MKAYVLLCLLITHVSCGSLGLDLYDNNENSKEVSVRRFGSITDGLIIEVYEGKRDVICEVFYRKKRFFCAPKDYFVLSRVVTVEIRDYITLVIVKTIKRYSREAKYYQIKGVDVIAMESEEDYLEVASHKAISDSRRNTRPILAAAKEDNHLDSSGSINSSTSGESFPDNEVLLEDKNEKTKTKGRRNKPKNGIPSSSNFADSMRQRGSGSTLSSIKEGDDGVTNTHELQSKDSRTKAFMPDGNLHAKSFGLEHSSSDGVLSSQLYTQNDSSDSESIEGSRKPLLEGLGIANSPRTPRTTISAKINKISDGIKTRIESMKVTGTGEHSKRKWYGSTCEQSAESIKSVDGSERLCDTPECKSSESTGSLRGNVIINPIFNDGVPTSKPGEKNLIDWVPDLFHGVVRSNTFSGGNNTRPDLSKISAVSSSKSEPKLGENHLKIGSYSRVSTDDNFGDIDTSLPSEQDFGLANQEEIEVI</sequence>
<evidence type="ECO:0000256" key="2">
    <source>
        <dbReference type="SAM" id="SignalP"/>
    </source>
</evidence>
<feature type="region of interest" description="Disordered" evidence="1">
    <location>
        <begin position="145"/>
        <end position="242"/>
    </location>
</feature>
<evidence type="ECO:0000313" key="3">
    <source>
        <dbReference type="EMBL" id="EKX73337.1"/>
    </source>
</evidence>
<dbReference type="GeneID" id="15802944"/>
<feature type="compositionally biased region" description="Low complexity" evidence="1">
    <location>
        <begin position="154"/>
        <end position="166"/>
    </location>
</feature>
<dbReference type="Proteomes" id="UP000031512">
    <property type="component" value="Unassembled WGS sequence"/>
</dbReference>
<gene>
    <name evidence="3" type="ORF">BEWA_053930</name>
</gene>
<comment type="caution">
    <text evidence="3">The sequence shown here is derived from an EMBL/GenBank/DDBJ whole genome shotgun (WGS) entry which is preliminary data.</text>
</comment>
<protein>
    <submittedName>
        <fullName evidence="3">Signal peptide containing protein</fullName>
    </submittedName>
</protein>
<keyword evidence="2" id="KW-0732">Signal</keyword>
<evidence type="ECO:0000256" key="1">
    <source>
        <dbReference type="SAM" id="MobiDB-lite"/>
    </source>
</evidence>
<dbReference type="RefSeq" id="XP_004832789.1">
    <property type="nucleotide sequence ID" value="XM_004832732.1"/>
</dbReference>
<dbReference type="AlphaFoldDB" id="L1LD35"/>
<evidence type="ECO:0000313" key="4">
    <source>
        <dbReference type="Proteomes" id="UP000031512"/>
    </source>
</evidence>